<accession>A0A6A5WN20</accession>
<name>A0A6A5WN20_9PLEO</name>
<gene>
    <name evidence="3" type="ORF">P154DRAFT_237627</name>
</gene>
<evidence type="ECO:0000256" key="2">
    <source>
        <dbReference type="SAM" id="SignalP"/>
    </source>
</evidence>
<feature type="compositionally biased region" description="Polar residues" evidence="1">
    <location>
        <begin position="146"/>
        <end position="155"/>
    </location>
</feature>
<keyword evidence="2" id="KW-0732">Signal</keyword>
<keyword evidence="4" id="KW-1185">Reference proteome</keyword>
<sequence>MRVSGLPLCRWPLPLCSWFLLCILQAVPSLSCAALPFPSAIVPSSPPPSLPLRRSLLPISLRTSDAIAIARSLSATWLFPPGDPSMRTATRPATAPPHLYTLPPPIQPYILLIIPSALPSSTSSTARCMSKDGLFSLSPLPPPPTNQGARGQASRQIAGPPVGRARVVQSLFEPHLTSHAYIVVDMALSGAAQVCPQQRQR</sequence>
<evidence type="ECO:0000313" key="4">
    <source>
        <dbReference type="Proteomes" id="UP000799779"/>
    </source>
</evidence>
<feature type="chain" id="PRO_5025657710" evidence="2">
    <location>
        <begin position="34"/>
        <end position="201"/>
    </location>
</feature>
<evidence type="ECO:0000256" key="1">
    <source>
        <dbReference type="SAM" id="MobiDB-lite"/>
    </source>
</evidence>
<evidence type="ECO:0000313" key="3">
    <source>
        <dbReference type="EMBL" id="KAF1998986.1"/>
    </source>
</evidence>
<organism evidence="3 4">
    <name type="scientific">Amniculicola lignicola CBS 123094</name>
    <dbReference type="NCBI Taxonomy" id="1392246"/>
    <lineage>
        <taxon>Eukaryota</taxon>
        <taxon>Fungi</taxon>
        <taxon>Dikarya</taxon>
        <taxon>Ascomycota</taxon>
        <taxon>Pezizomycotina</taxon>
        <taxon>Dothideomycetes</taxon>
        <taxon>Pleosporomycetidae</taxon>
        <taxon>Pleosporales</taxon>
        <taxon>Amniculicolaceae</taxon>
        <taxon>Amniculicola</taxon>
    </lineage>
</organism>
<dbReference type="EMBL" id="ML977599">
    <property type="protein sequence ID" value="KAF1998986.1"/>
    <property type="molecule type" value="Genomic_DNA"/>
</dbReference>
<feature type="signal peptide" evidence="2">
    <location>
        <begin position="1"/>
        <end position="33"/>
    </location>
</feature>
<feature type="region of interest" description="Disordered" evidence="1">
    <location>
        <begin position="139"/>
        <end position="158"/>
    </location>
</feature>
<protein>
    <submittedName>
        <fullName evidence="3">Uncharacterized protein</fullName>
    </submittedName>
</protein>
<dbReference type="AlphaFoldDB" id="A0A6A5WN20"/>
<reference evidence="3" key="1">
    <citation type="journal article" date="2020" name="Stud. Mycol.">
        <title>101 Dothideomycetes genomes: a test case for predicting lifestyles and emergence of pathogens.</title>
        <authorList>
            <person name="Haridas S."/>
            <person name="Albert R."/>
            <person name="Binder M."/>
            <person name="Bloem J."/>
            <person name="Labutti K."/>
            <person name="Salamov A."/>
            <person name="Andreopoulos B."/>
            <person name="Baker S."/>
            <person name="Barry K."/>
            <person name="Bills G."/>
            <person name="Bluhm B."/>
            <person name="Cannon C."/>
            <person name="Castanera R."/>
            <person name="Culley D."/>
            <person name="Daum C."/>
            <person name="Ezra D."/>
            <person name="Gonzalez J."/>
            <person name="Henrissat B."/>
            <person name="Kuo A."/>
            <person name="Liang C."/>
            <person name="Lipzen A."/>
            <person name="Lutzoni F."/>
            <person name="Magnuson J."/>
            <person name="Mondo S."/>
            <person name="Nolan M."/>
            <person name="Ohm R."/>
            <person name="Pangilinan J."/>
            <person name="Park H.-J."/>
            <person name="Ramirez L."/>
            <person name="Alfaro M."/>
            <person name="Sun H."/>
            <person name="Tritt A."/>
            <person name="Yoshinaga Y."/>
            <person name="Zwiers L.-H."/>
            <person name="Turgeon B."/>
            <person name="Goodwin S."/>
            <person name="Spatafora J."/>
            <person name="Crous P."/>
            <person name="Grigoriev I."/>
        </authorList>
    </citation>
    <scope>NUCLEOTIDE SEQUENCE</scope>
    <source>
        <strain evidence="3">CBS 123094</strain>
    </source>
</reference>
<dbReference type="Proteomes" id="UP000799779">
    <property type="component" value="Unassembled WGS sequence"/>
</dbReference>
<proteinExistence type="predicted"/>